<evidence type="ECO:0000256" key="8">
    <source>
        <dbReference type="ARBA" id="ARBA00023242"/>
    </source>
</evidence>
<comment type="caution">
    <text evidence="12">The sequence shown here is derived from an EMBL/GenBank/DDBJ whole genome shotgun (WGS) entry which is preliminary data.</text>
</comment>
<evidence type="ECO:0000313" key="12">
    <source>
        <dbReference type="EMBL" id="CAA7031452.1"/>
    </source>
</evidence>
<feature type="compositionally biased region" description="Basic and acidic residues" evidence="11">
    <location>
        <begin position="63"/>
        <end position="80"/>
    </location>
</feature>
<comment type="subcellular location">
    <subcellularLocation>
        <location evidence="2">Cytoplasm</location>
    </subcellularLocation>
    <subcellularLocation>
        <location evidence="1">Nucleus</location>
    </subcellularLocation>
</comment>
<feature type="region of interest" description="Disordered" evidence="11">
    <location>
        <begin position="213"/>
        <end position="282"/>
    </location>
</feature>
<dbReference type="GO" id="GO:0006397">
    <property type="term" value="P:mRNA processing"/>
    <property type="evidence" value="ECO:0007669"/>
    <property type="project" value="UniProtKB-KW"/>
</dbReference>
<dbReference type="Pfam" id="PF15264">
    <property type="entry name" value="TSSC4"/>
    <property type="match status" value="1"/>
</dbReference>
<dbReference type="PANTHER" id="PTHR13445">
    <property type="entry name" value="TUMOR SUPPRESSING SUBTRANSFERABLE CANDIDATE 4 TSSC4"/>
    <property type="match status" value="1"/>
</dbReference>
<evidence type="ECO:0000256" key="2">
    <source>
        <dbReference type="ARBA" id="ARBA00004496"/>
    </source>
</evidence>
<dbReference type="GO" id="GO:0005737">
    <property type="term" value="C:cytoplasm"/>
    <property type="evidence" value="ECO:0007669"/>
    <property type="project" value="UniProtKB-SubCell"/>
</dbReference>
<evidence type="ECO:0000256" key="1">
    <source>
        <dbReference type="ARBA" id="ARBA00004123"/>
    </source>
</evidence>
<feature type="region of interest" description="Disordered" evidence="11">
    <location>
        <begin position="381"/>
        <end position="412"/>
    </location>
</feature>
<dbReference type="PANTHER" id="PTHR13445:SF3">
    <property type="entry name" value="U5 SMALL NUCLEAR RIBONUCLEOPROTEIN TSSC4"/>
    <property type="match status" value="1"/>
</dbReference>
<dbReference type="InterPro" id="IPR029338">
    <property type="entry name" value="TSSC4"/>
</dbReference>
<gene>
    <name evidence="12" type="ORF">MERR_LOCUS18687</name>
</gene>
<dbReference type="OrthoDB" id="1906282at2759"/>
<feature type="compositionally biased region" description="Basic and acidic residues" evidence="11">
    <location>
        <begin position="231"/>
        <end position="264"/>
    </location>
</feature>
<evidence type="ECO:0000256" key="9">
    <source>
        <dbReference type="ARBA" id="ARBA00035304"/>
    </source>
</evidence>
<reference evidence="12" key="1">
    <citation type="submission" date="2020-01" db="EMBL/GenBank/DDBJ databases">
        <authorList>
            <person name="Mishra B."/>
        </authorList>
    </citation>
    <scope>NUCLEOTIDE SEQUENCE [LARGE SCALE GENOMIC DNA]</scope>
</reference>
<evidence type="ECO:0000256" key="10">
    <source>
        <dbReference type="ARBA" id="ARBA00045970"/>
    </source>
</evidence>
<keyword evidence="13" id="KW-1185">Reference proteome</keyword>
<keyword evidence="6" id="KW-0747">Spliceosome</keyword>
<proteinExistence type="inferred from homology"/>
<accession>A0A6D2IXV6</accession>
<dbReference type="EMBL" id="CACVBM020001107">
    <property type="protein sequence ID" value="CAA7031452.1"/>
    <property type="molecule type" value="Genomic_DNA"/>
</dbReference>
<feature type="region of interest" description="Disordered" evidence="11">
    <location>
        <begin position="61"/>
        <end position="109"/>
    </location>
</feature>
<keyword evidence="4" id="KW-0963">Cytoplasm</keyword>
<dbReference type="Proteomes" id="UP000467841">
    <property type="component" value="Unassembled WGS sequence"/>
</dbReference>
<organism evidence="12 13">
    <name type="scientific">Microthlaspi erraticum</name>
    <dbReference type="NCBI Taxonomy" id="1685480"/>
    <lineage>
        <taxon>Eukaryota</taxon>
        <taxon>Viridiplantae</taxon>
        <taxon>Streptophyta</taxon>
        <taxon>Embryophyta</taxon>
        <taxon>Tracheophyta</taxon>
        <taxon>Spermatophyta</taxon>
        <taxon>Magnoliopsida</taxon>
        <taxon>eudicotyledons</taxon>
        <taxon>Gunneridae</taxon>
        <taxon>Pentapetalae</taxon>
        <taxon>rosids</taxon>
        <taxon>malvids</taxon>
        <taxon>Brassicales</taxon>
        <taxon>Brassicaceae</taxon>
        <taxon>Coluteocarpeae</taxon>
        <taxon>Microthlaspi</taxon>
    </lineage>
</organism>
<evidence type="ECO:0000313" key="13">
    <source>
        <dbReference type="Proteomes" id="UP000467841"/>
    </source>
</evidence>
<evidence type="ECO:0000256" key="11">
    <source>
        <dbReference type="SAM" id="MobiDB-lite"/>
    </source>
</evidence>
<keyword evidence="5" id="KW-0507">mRNA processing</keyword>
<dbReference type="AlphaFoldDB" id="A0A6D2IXV6"/>
<evidence type="ECO:0000256" key="3">
    <source>
        <dbReference type="ARBA" id="ARBA00010362"/>
    </source>
</evidence>
<comment type="similarity">
    <text evidence="3">Belongs to the TSSC4 family.</text>
</comment>
<name>A0A6D2IXV6_9BRAS</name>
<comment type="function">
    <text evidence="10">Protein associated with the U5 snRNP, during its maturation and its post-splicing recycling and which is required for spliceosomal tri-snRNP complex assembly in the nucleus. Has a molecular sequestering activity and transiently hinders SNRNP200 binding sites for constitutive splicing factors that intervene later during the assembly of the spliceosome and splicing. Together with its molecular sequestering activity, may also function as a molecular adapter and placeholder, coordinating the assembly of the U5 snRNP and its association with the U4/U6 di-snRNP.</text>
</comment>
<dbReference type="GO" id="GO:0008380">
    <property type="term" value="P:RNA splicing"/>
    <property type="evidence" value="ECO:0007669"/>
    <property type="project" value="UniProtKB-KW"/>
</dbReference>
<evidence type="ECO:0000256" key="6">
    <source>
        <dbReference type="ARBA" id="ARBA00022728"/>
    </source>
</evidence>
<evidence type="ECO:0000256" key="5">
    <source>
        <dbReference type="ARBA" id="ARBA00022664"/>
    </source>
</evidence>
<protein>
    <recommendedName>
        <fullName evidence="9">U5 small nuclear ribonucleoprotein TSSC4</fullName>
    </recommendedName>
</protein>
<feature type="compositionally biased region" description="Acidic residues" evidence="11">
    <location>
        <begin position="81"/>
        <end position="93"/>
    </location>
</feature>
<evidence type="ECO:0000256" key="7">
    <source>
        <dbReference type="ARBA" id="ARBA00023187"/>
    </source>
</evidence>
<sequence>MYTPTPHKITQLFSPLPLSSQIRAMEESFRVRIDKIFGSLSSSSASSSPLSSLWCLADDEIDKTERSGGEKEPSGSRPEENVPEDLSVDEDEGQSSVSQKPSDYNDEEWEIKSLIGMDTTLDMEEEEDENDKVAVGEELYSYTKDVNDYETEADDWEELPASFKEREKDPRANLIAAELRLKEDAEAVNKLNSLHVSEVHEDKISMSTSLVVSEGEHVGSSDDNGLKPILKRKENMVDSKLQKRVRFSSDTRDENSSGGEKDSVMETSSPDEQIVRADYPCGIPDYMRNPSKYTRYTFDEGEVDEESNRKAYMEFLNMVRSRDEPLVEPLGELPTSVAFVPKRKPMAESKVENEDKGRDGRRGAVAVAVAVISTVEDNTVSAMEEDEMETAQNVIRRPGRQYRNKAREDEDE</sequence>
<keyword evidence="8" id="KW-0539">Nucleus</keyword>
<dbReference type="GO" id="GO:0005681">
    <property type="term" value="C:spliceosomal complex"/>
    <property type="evidence" value="ECO:0007669"/>
    <property type="project" value="UniProtKB-KW"/>
</dbReference>
<keyword evidence="7" id="KW-0508">mRNA splicing</keyword>
<evidence type="ECO:0000256" key="4">
    <source>
        <dbReference type="ARBA" id="ARBA00022490"/>
    </source>
</evidence>